<sequence>MMRFIIKNRTNKWDNVEMISDIDKLVVKVEFANWIASNSNECSFPEYISNKYPKNTVIDLDDIEDCSIVL</sequence>
<dbReference type="RefSeq" id="WP_190297319.1">
    <property type="nucleotide sequence ID" value="NZ_CP061172.1"/>
</dbReference>
<accession>A0A7H0Y2W1</accession>
<evidence type="ECO:0000313" key="1">
    <source>
        <dbReference type="EMBL" id="QNR65419.1"/>
    </source>
</evidence>
<dbReference type="Proteomes" id="UP000516384">
    <property type="component" value="Chromosome"/>
</dbReference>
<protein>
    <submittedName>
        <fullName evidence="1">Uncharacterized protein</fullName>
    </submittedName>
</protein>
<gene>
    <name evidence="1" type="ORF">IAQ67_16115</name>
</gene>
<dbReference type="AlphaFoldDB" id="A0A7H0Y2W1"/>
<dbReference type="EMBL" id="CP061172">
    <property type="protein sequence ID" value="QNR65419.1"/>
    <property type="molecule type" value="Genomic_DNA"/>
</dbReference>
<proteinExistence type="predicted"/>
<evidence type="ECO:0000313" key="2">
    <source>
        <dbReference type="Proteomes" id="UP000516384"/>
    </source>
</evidence>
<name>A0A7H0Y2W1_9BACL</name>
<organism evidence="1 2">
    <name type="scientific">Paenibacillus peoriae</name>
    <dbReference type="NCBI Taxonomy" id="59893"/>
    <lineage>
        <taxon>Bacteria</taxon>
        <taxon>Bacillati</taxon>
        <taxon>Bacillota</taxon>
        <taxon>Bacilli</taxon>
        <taxon>Bacillales</taxon>
        <taxon>Paenibacillaceae</taxon>
        <taxon>Paenibacillus</taxon>
    </lineage>
</organism>
<reference evidence="1 2" key="1">
    <citation type="submission" date="2020-09" db="EMBL/GenBank/DDBJ databases">
        <title>Characterization of Paenibacillus peoriae strain ZF390 with broad-spectrum antimicrobial activity as a potential biocontrol agent.</title>
        <authorList>
            <person name="Li L."/>
            <person name="Zhao Y."/>
            <person name="Li B."/>
            <person name="Xie X."/>
        </authorList>
    </citation>
    <scope>NUCLEOTIDE SEQUENCE [LARGE SCALE GENOMIC DNA]</scope>
    <source>
        <strain evidence="1 2">ZF390</strain>
    </source>
</reference>